<proteinExistence type="predicted"/>
<dbReference type="PANTHER" id="PTHR46361:SF3">
    <property type="entry name" value="ELECTRON CARRIER_ PROTEIN DISULFIDE OXIDOREDUCTASE"/>
    <property type="match status" value="1"/>
</dbReference>
<evidence type="ECO:0000313" key="3">
    <source>
        <dbReference type="Proteomes" id="UP001168167"/>
    </source>
</evidence>
<comment type="caution">
    <text evidence="2">The sequence shown here is derived from an EMBL/GenBank/DDBJ whole genome shotgun (WGS) entry which is preliminary data.</text>
</comment>
<feature type="domain" description="DUF547" evidence="1">
    <location>
        <begin position="107"/>
        <end position="219"/>
    </location>
</feature>
<reference evidence="2" key="2">
    <citation type="journal article" date="2023" name="Microbiome">
        <title>Synthase-selected sorting approach identifies a beta-lactone synthase in a nudibranch symbiotic bacterium.</title>
        <authorList>
            <person name="Dzunkova M."/>
            <person name="La Clair J.J."/>
            <person name="Tyml T."/>
            <person name="Doud D."/>
            <person name="Schulz F."/>
            <person name="Piquer-Esteban S."/>
            <person name="Porcel Sanchis D."/>
            <person name="Osborn A."/>
            <person name="Robinson D."/>
            <person name="Louie K.B."/>
            <person name="Bowen B.P."/>
            <person name="Bowers R.M."/>
            <person name="Lee J."/>
            <person name="Arnau V."/>
            <person name="Diaz-Villanueva W."/>
            <person name="Stepanauskas R."/>
            <person name="Gosliner T."/>
            <person name="Date S.V."/>
            <person name="Northen T.R."/>
            <person name="Cheng J.F."/>
            <person name="Burkart M.D."/>
            <person name="Woyke T."/>
        </authorList>
    </citation>
    <scope>NUCLEOTIDE SEQUENCE</scope>
    <source>
        <strain evidence="2">Df01</strain>
    </source>
</reference>
<dbReference type="Proteomes" id="UP001168167">
    <property type="component" value="Unassembled WGS sequence"/>
</dbReference>
<keyword evidence="3" id="KW-1185">Reference proteome</keyword>
<gene>
    <name evidence="2" type="ORF">NQX30_04505</name>
</gene>
<dbReference type="InterPro" id="IPR006869">
    <property type="entry name" value="DUF547"/>
</dbReference>
<dbReference type="PANTHER" id="PTHR46361">
    <property type="entry name" value="ELECTRON CARRIER/ PROTEIN DISULFIDE OXIDOREDUCTASE"/>
    <property type="match status" value="1"/>
</dbReference>
<name>A0ABT7QLZ0_9GAMM</name>
<dbReference type="EMBL" id="JANQAO010000002">
    <property type="protein sequence ID" value="MDM5147631.1"/>
    <property type="molecule type" value="Genomic_DNA"/>
</dbReference>
<sequence>MTVMIRFSLSLLIGSVAQGITMNKLSLFLLLLLCAPTMAAPKAELWDYWQAHNSQSTETVTHDAWDTFLQKHLSTRDDVAVLDYSNASADKKLLDSYLKRLSQTPVRMLNRDEQRAFWINLYNALTVRTILKNYPVDSIRDISSGFLSFGPWDEKIITIENTELSLNDIEHRILRPIWQDARLHYAVNCASIGCPNLAAHAFTATNGEALLEAAAAAYINHPRGVQIQNGVLHVSSIYDWFKIDFGNDDIGVIAHLKKYAEPSLFAKLQNISAIAKYDYDWSLNDK</sequence>
<protein>
    <submittedName>
        <fullName evidence="2">DUF547 domain-containing protein</fullName>
    </submittedName>
</protein>
<reference evidence="2" key="1">
    <citation type="submission" date="2022-08" db="EMBL/GenBank/DDBJ databases">
        <authorList>
            <person name="Dzunkova M."/>
            <person name="La Clair J."/>
            <person name="Tyml T."/>
            <person name="Doud D."/>
            <person name="Schulz F."/>
            <person name="Piquer S."/>
            <person name="Porcel Sanchis D."/>
            <person name="Osborn A."/>
            <person name="Robinson D."/>
            <person name="Louie K.B."/>
            <person name="Bowen B.P."/>
            <person name="Bowers R."/>
            <person name="Lee J."/>
            <person name="Arnau Llombart V."/>
            <person name="Diaz Villanueva W."/>
            <person name="Gosliner T."/>
            <person name="Northen T."/>
            <person name="Cheng J.-F."/>
            <person name="Burkart M.D."/>
            <person name="Woyke T."/>
        </authorList>
    </citation>
    <scope>NUCLEOTIDE SEQUENCE</scope>
    <source>
        <strain evidence="2">Df01</strain>
    </source>
</reference>
<evidence type="ECO:0000313" key="2">
    <source>
        <dbReference type="EMBL" id="MDM5147631.1"/>
    </source>
</evidence>
<organism evidence="2 3">
    <name type="scientific">Candidatus Doriopsillibacter californiensis</name>
    <dbReference type="NCBI Taxonomy" id="2970740"/>
    <lineage>
        <taxon>Bacteria</taxon>
        <taxon>Pseudomonadati</taxon>
        <taxon>Pseudomonadota</taxon>
        <taxon>Gammaproteobacteria</taxon>
        <taxon>Candidatus Tethybacterales</taxon>
        <taxon>Candidatus Persebacteraceae</taxon>
        <taxon>Candidatus Doriopsillibacter</taxon>
    </lineage>
</organism>
<dbReference type="Pfam" id="PF04784">
    <property type="entry name" value="DUF547"/>
    <property type="match status" value="1"/>
</dbReference>
<accession>A0ABT7QLZ0</accession>
<evidence type="ECO:0000259" key="1">
    <source>
        <dbReference type="Pfam" id="PF04784"/>
    </source>
</evidence>